<dbReference type="Pfam" id="PF25381">
    <property type="entry name" value="PH_26"/>
    <property type="match status" value="1"/>
</dbReference>
<organism evidence="3 4">
    <name type="scientific">Circinella minor</name>
    <dbReference type="NCBI Taxonomy" id="1195481"/>
    <lineage>
        <taxon>Eukaryota</taxon>
        <taxon>Fungi</taxon>
        <taxon>Fungi incertae sedis</taxon>
        <taxon>Mucoromycota</taxon>
        <taxon>Mucoromycotina</taxon>
        <taxon>Mucoromycetes</taxon>
        <taxon>Mucorales</taxon>
        <taxon>Lichtheimiaceae</taxon>
        <taxon>Circinella</taxon>
    </lineage>
</organism>
<feature type="compositionally biased region" description="Low complexity" evidence="1">
    <location>
        <begin position="783"/>
        <end position="807"/>
    </location>
</feature>
<feature type="compositionally biased region" description="Acidic residues" evidence="1">
    <location>
        <begin position="645"/>
        <end position="663"/>
    </location>
</feature>
<dbReference type="InterPro" id="IPR011993">
    <property type="entry name" value="PH-like_dom_sf"/>
</dbReference>
<dbReference type="OrthoDB" id="5563754at2759"/>
<accession>A0A8H7S1G1</accession>
<feature type="region of interest" description="Disordered" evidence="1">
    <location>
        <begin position="605"/>
        <end position="965"/>
    </location>
</feature>
<dbReference type="SMART" id="SM00233">
    <property type="entry name" value="PH"/>
    <property type="match status" value="2"/>
</dbReference>
<feature type="region of interest" description="Disordered" evidence="1">
    <location>
        <begin position="528"/>
        <end position="593"/>
    </location>
</feature>
<sequence>MLPSETSDDDLDSRADTFTDQSSIQQQLSPQALRRNQPPTASTRRISRQLFAQKYGLNAQDDESIDSHYSPSFNGRRLSDPYDHESGDDSDDDRPLKTVSEQPTVGSSYQQPQQQHTYQRGPPPPLVTTTRVGGLARPISVCNIAEATSPARPPRFVKPATQAALQQVQVPPDMQPVQRLSDHFNRKVYMEGYLMKMNVMNTDGRPCTEQRWVKHYVELCGPVLTLWNAETMTTITEDQDEEKEEQHFLNPEYINITDSYVNLIDQEGQFMLNSAGANRYVFQTTTNDDNSASAQTWVLAIRLACFEGARIHEIYTRRFVSRTNLDKLLKQSPKTEGWLQVRFPGQTGWQKYWTVVTDRRTEKKFFGKKSIPTRGQLMFYGSKKAKFPVKVIVNVVQVYTIYPESPQLIDLATMMKVEGNILDCTNTGEQKLSRAAASTLLMTNTAKDLTQWLVRTFDAFKLYGRPGKLLNDSSDSHALNFGEPGRGGDLPRLFLEVNEATRVSVMNGETLLDNKLEFGSILEQKMGQTIHRPSIPPPNTAGIMGSRTNSMPLLSGIPTASSSTPHGSENNHHQYPQRRPTTRSMANSLPSAQANWHSAPLLQQQQNGSIRPEQQQQQQHNRYSAISPVAAGRSRQSMHLIYASDDSEEDDDDTSEDDDDDDTSSTPSTLQKTIPISKPTPPPATTSLPSPQPEPQTKTEVTILTSNFNAPLTSTTTTTTTISSQTYPSTPPLQSEPKPHQESEQALDNNIKQRRSSTMTLPEISESTDFMSSILGDMSISHNNNNNNNNNNNSNNNNTSNNNNNTNRGPPPPPPAHVIPISSTSTPILGQTTKHQRDISKYNNDIPSTASSSNSSTTSDSAKKAATASPVSPPTPQQQFSGKSRPPSAMGWRQSSSNLLMRPQNSSSGSSVRSITPSGSETSSMGIAPQQRQRYHHQHRGSVQLSHQAQQQQRRSMYMNDNGGRRSSSAILLQQHWETPKEEEHEDQYHHQQQQHHMHMMQQQQQQQQYDSYGYQQYQQYVDNGQSGHDSDDDTPIISQIGNNFVTQNSLLDMYQSEQVPARLQEEHARMSGQPLVNLPNKPSQPRSGLVGMISQLEHEKRERDNVKGRLMEMEKDRALEQERERFYLDHQQQQQRHSAMMQSPTLPAPSTPQSTMTGPNPQAPFGGGGGGLMMMDPRMSMSTPASPPQQMMNPQMMNPQMMMMPMMPPQPMMDPRMSMMPNMAMMYMMQGSYGQMGPTSMPMFYNPMMMQQQEKVEDADDDVPLHNHHLHHRQHRQR</sequence>
<feature type="domain" description="PH" evidence="2">
    <location>
        <begin position="187"/>
        <end position="306"/>
    </location>
</feature>
<dbReference type="PANTHER" id="PTHR21704">
    <property type="entry name" value="NIPPED-B-LIKE PROTEIN DELANGIN SCC2-RELATED"/>
    <property type="match status" value="1"/>
</dbReference>
<feature type="compositionally biased region" description="Polar residues" evidence="1">
    <location>
        <begin position="546"/>
        <end position="568"/>
    </location>
</feature>
<proteinExistence type="predicted"/>
<dbReference type="Proteomes" id="UP000646827">
    <property type="component" value="Unassembled WGS sequence"/>
</dbReference>
<evidence type="ECO:0000313" key="3">
    <source>
        <dbReference type="EMBL" id="KAG2219781.1"/>
    </source>
</evidence>
<dbReference type="GO" id="GO:0061775">
    <property type="term" value="F:cohesin loader activity"/>
    <property type="evidence" value="ECO:0007669"/>
    <property type="project" value="InterPro"/>
</dbReference>
<evidence type="ECO:0000256" key="1">
    <source>
        <dbReference type="SAM" id="MobiDB-lite"/>
    </source>
</evidence>
<dbReference type="GO" id="GO:0003682">
    <property type="term" value="F:chromatin binding"/>
    <property type="evidence" value="ECO:0007669"/>
    <property type="project" value="TreeGrafter"/>
</dbReference>
<dbReference type="PANTHER" id="PTHR21704:SF18">
    <property type="entry name" value="NIPPED-B-LIKE PROTEIN"/>
    <property type="match status" value="1"/>
</dbReference>
<feature type="compositionally biased region" description="Polar residues" evidence="1">
    <location>
        <begin position="1152"/>
        <end position="1161"/>
    </location>
</feature>
<feature type="non-terminal residue" evidence="3">
    <location>
        <position position="1"/>
    </location>
</feature>
<feature type="compositionally biased region" description="Polar residues" evidence="1">
    <location>
        <begin position="744"/>
        <end position="771"/>
    </location>
</feature>
<comment type="caution">
    <text evidence="3">The sequence shown here is derived from an EMBL/GenBank/DDBJ whole genome shotgun (WGS) entry which is preliminary data.</text>
</comment>
<feature type="compositionally biased region" description="Basic and acidic residues" evidence="1">
    <location>
        <begin position="77"/>
        <end position="87"/>
    </location>
</feature>
<feature type="compositionally biased region" description="Polar residues" evidence="1">
    <location>
        <begin position="893"/>
        <end position="925"/>
    </location>
</feature>
<feature type="compositionally biased region" description="Basic and acidic residues" evidence="1">
    <location>
        <begin position="979"/>
        <end position="990"/>
    </location>
</feature>
<gene>
    <name evidence="3" type="ORF">INT45_008872</name>
</gene>
<dbReference type="GO" id="GO:0010468">
    <property type="term" value="P:regulation of gene expression"/>
    <property type="evidence" value="ECO:0007669"/>
    <property type="project" value="InterPro"/>
</dbReference>
<feature type="compositionally biased region" description="Acidic residues" evidence="1">
    <location>
        <begin position="1"/>
        <end position="11"/>
    </location>
</feature>
<dbReference type="EMBL" id="JAEPRB010000164">
    <property type="protein sequence ID" value="KAG2219781.1"/>
    <property type="molecule type" value="Genomic_DNA"/>
</dbReference>
<dbReference type="AlphaFoldDB" id="A0A8H7S1G1"/>
<dbReference type="GO" id="GO:1990414">
    <property type="term" value="P:replication-born double-strand break repair via sister chromatid exchange"/>
    <property type="evidence" value="ECO:0007669"/>
    <property type="project" value="TreeGrafter"/>
</dbReference>
<feature type="region of interest" description="Disordered" evidence="1">
    <location>
        <begin position="979"/>
        <end position="1008"/>
    </location>
</feature>
<evidence type="ECO:0000259" key="2">
    <source>
        <dbReference type="PROSITE" id="PS50003"/>
    </source>
</evidence>
<dbReference type="InterPro" id="IPR058155">
    <property type="entry name" value="Skg3/CAF120-like_PH"/>
</dbReference>
<dbReference type="PROSITE" id="PS50003">
    <property type="entry name" value="PH_DOMAIN"/>
    <property type="match status" value="1"/>
</dbReference>
<feature type="compositionally biased region" description="Polar residues" evidence="1">
    <location>
        <begin position="582"/>
        <end position="593"/>
    </location>
</feature>
<dbReference type="GO" id="GO:0140588">
    <property type="term" value="P:chromatin looping"/>
    <property type="evidence" value="ECO:0007669"/>
    <property type="project" value="InterPro"/>
</dbReference>
<dbReference type="InterPro" id="IPR001849">
    <property type="entry name" value="PH_domain"/>
</dbReference>
<feature type="compositionally biased region" description="Polar residues" evidence="1">
    <location>
        <begin position="18"/>
        <end position="30"/>
    </location>
</feature>
<dbReference type="GO" id="GO:0034087">
    <property type="term" value="P:establishment of mitotic sister chromatid cohesion"/>
    <property type="evidence" value="ECO:0007669"/>
    <property type="project" value="TreeGrafter"/>
</dbReference>
<evidence type="ECO:0000313" key="4">
    <source>
        <dbReference type="Proteomes" id="UP000646827"/>
    </source>
</evidence>
<dbReference type="GO" id="GO:0090694">
    <property type="term" value="C:Scc2-Scc4 cohesin loading complex"/>
    <property type="evidence" value="ECO:0007669"/>
    <property type="project" value="TreeGrafter"/>
</dbReference>
<feature type="region of interest" description="Disordered" evidence="1">
    <location>
        <begin position="1"/>
        <end position="130"/>
    </location>
</feature>
<feature type="compositionally biased region" description="Polar residues" evidence="1">
    <location>
        <begin position="1137"/>
        <end position="1146"/>
    </location>
</feature>
<protein>
    <recommendedName>
        <fullName evidence="2">PH domain-containing protein</fullName>
    </recommendedName>
</protein>
<name>A0A8H7S1G1_9FUNG</name>
<dbReference type="Gene3D" id="2.30.29.30">
    <property type="entry name" value="Pleckstrin-homology domain (PH domain)/Phosphotyrosine-binding domain (PTB)"/>
    <property type="match status" value="1"/>
</dbReference>
<feature type="compositionally biased region" description="Polar residues" evidence="1">
    <location>
        <begin position="695"/>
        <end position="710"/>
    </location>
</feature>
<keyword evidence="4" id="KW-1185">Reference proteome</keyword>
<dbReference type="InterPro" id="IPR033031">
    <property type="entry name" value="Scc2/Nipped-B"/>
</dbReference>
<feature type="compositionally biased region" description="Polar residues" evidence="1">
    <location>
        <begin position="821"/>
        <end position="833"/>
    </location>
</feature>
<feature type="compositionally biased region" description="Polar residues" evidence="1">
    <location>
        <begin position="99"/>
        <end position="109"/>
    </location>
</feature>
<dbReference type="SUPFAM" id="SSF50729">
    <property type="entry name" value="PH domain-like"/>
    <property type="match status" value="2"/>
</dbReference>
<feature type="compositionally biased region" description="Low complexity" evidence="1">
    <location>
        <begin position="848"/>
        <end position="870"/>
    </location>
</feature>
<feature type="compositionally biased region" description="Pro residues" evidence="1">
    <location>
        <begin position="678"/>
        <end position="694"/>
    </location>
</feature>
<feature type="compositionally biased region" description="Low complexity" evidence="1">
    <location>
        <begin position="711"/>
        <end position="728"/>
    </location>
</feature>
<dbReference type="GO" id="GO:0071169">
    <property type="term" value="P:establishment of protein localization to chromatin"/>
    <property type="evidence" value="ECO:0007669"/>
    <property type="project" value="TreeGrafter"/>
</dbReference>
<feature type="region of interest" description="Disordered" evidence="1">
    <location>
        <begin position="1134"/>
        <end position="1168"/>
    </location>
</feature>
<reference evidence="3 4" key="1">
    <citation type="submission" date="2020-12" db="EMBL/GenBank/DDBJ databases">
        <title>Metabolic potential, ecology and presence of endohyphal bacteria is reflected in genomic diversity of Mucoromycotina.</title>
        <authorList>
            <person name="Muszewska A."/>
            <person name="Okrasinska A."/>
            <person name="Steczkiewicz K."/>
            <person name="Drgas O."/>
            <person name="Orlowska M."/>
            <person name="Perlinska-Lenart U."/>
            <person name="Aleksandrzak-Piekarczyk T."/>
            <person name="Szatraj K."/>
            <person name="Zielenkiewicz U."/>
            <person name="Pilsyk S."/>
            <person name="Malc E."/>
            <person name="Mieczkowski P."/>
            <person name="Kruszewska J.S."/>
            <person name="Biernat P."/>
            <person name="Pawlowska J."/>
        </authorList>
    </citation>
    <scope>NUCLEOTIDE SEQUENCE [LARGE SCALE GENOMIC DNA]</scope>
    <source>
        <strain evidence="3 4">CBS 142.35</strain>
    </source>
</reference>